<protein>
    <submittedName>
        <fullName evidence="1">GD18696</fullName>
    </submittedName>
</protein>
<keyword evidence="2" id="KW-1185">Reference proteome</keyword>
<dbReference type="Proteomes" id="UP000000304">
    <property type="component" value="Chromosome 3R"/>
</dbReference>
<dbReference type="EMBL" id="CM000364">
    <property type="protein sequence ID" value="EDX13483.1"/>
    <property type="molecule type" value="Genomic_DNA"/>
</dbReference>
<proteinExistence type="predicted"/>
<dbReference type="HOGENOM" id="CLU_1422889_0_0_1"/>
<name>B4QV77_DROSI</name>
<sequence>MGDAQWEQWKRIWQHMGLCPDLTLSIEHHKPGGGSRLWLLPVLMVVVRPVYFCCCLALRTPRGQAGWERSNEQSLVGNRQSGSLWHVVRRYQRERYRDWDWHRHQHQKPARKREWKQDTEQQRQESPLRVLYSCGFAGSSYPVWSSIFVSIAMASSHPLAHSQLRPTHFILFLRHVDGYRPMMKSGQDGPS</sequence>
<organism evidence="1 2">
    <name type="scientific">Drosophila simulans</name>
    <name type="common">Fruit fly</name>
    <dbReference type="NCBI Taxonomy" id="7240"/>
    <lineage>
        <taxon>Eukaryota</taxon>
        <taxon>Metazoa</taxon>
        <taxon>Ecdysozoa</taxon>
        <taxon>Arthropoda</taxon>
        <taxon>Hexapoda</taxon>
        <taxon>Insecta</taxon>
        <taxon>Pterygota</taxon>
        <taxon>Neoptera</taxon>
        <taxon>Endopterygota</taxon>
        <taxon>Diptera</taxon>
        <taxon>Brachycera</taxon>
        <taxon>Muscomorpha</taxon>
        <taxon>Ephydroidea</taxon>
        <taxon>Drosophilidae</taxon>
        <taxon>Drosophila</taxon>
        <taxon>Sophophora</taxon>
    </lineage>
</organism>
<accession>B4QV77</accession>
<evidence type="ECO:0000313" key="2">
    <source>
        <dbReference type="Proteomes" id="UP000000304"/>
    </source>
</evidence>
<reference evidence="1 2" key="1">
    <citation type="journal article" date="2007" name="Nature">
        <title>Evolution of genes and genomes on the Drosophila phylogeny.</title>
        <authorList>
            <consortium name="Drosophila 12 Genomes Consortium"/>
            <person name="Clark A.G."/>
            <person name="Eisen M.B."/>
            <person name="Smith D.R."/>
            <person name="Bergman C.M."/>
            <person name="Oliver B."/>
            <person name="Markow T.A."/>
            <person name="Kaufman T.C."/>
            <person name="Kellis M."/>
            <person name="Gelbart W."/>
            <person name="Iyer V.N."/>
            <person name="Pollard D.A."/>
            <person name="Sackton T.B."/>
            <person name="Larracuente A.M."/>
            <person name="Singh N.D."/>
            <person name="Abad J.P."/>
            <person name="Abt D.N."/>
            <person name="Adryan B."/>
            <person name="Aguade M."/>
            <person name="Akashi H."/>
            <person name="Anderson W.W."/>
            <person name="Aquadro C.F."/>
            <person name="Ardell D.H."/>
            <person name="Arguello R."/>
            <person name="Artieri C.G."/>
            <person name="Barbash D.A."/>
            <person name="Barker D."/>
            <person name="Barsanti P."/>
            <person name="Batterham P."/>
            <person name="Batzoglou S."/>
            <person name="Begun D."/>
            <person name="Bhutkar A."/>
            <person name="Blanco E."/>
            <person name="Bosak S.A."/>
            <person name="Bradley R.K."/>
            <person name="Brand A.D."/>
            <person name="Brent M.R."/>
            <person name="Brooks A.N."/>
            <person name="Brown R.H."/>
            <person name="Butlin R.K."/>
            <person name="Caggese C."/>
            <person name="Calvi B.R."/>
            <person name="Bernardo de Carvalho A."/>
            <person name="Caspi A."/>
            <person name="Castrezana S."/>
            <person name="Celniker S.E."/>
            <person name="Chang J.L."/>
            <person name="Chapple C."/>
            <person name="Chatterji S."/>
            <person name="Chinwalla A."/>
            <person name="Civetta A."/>
            <person name="Clifton S.W."/>
            <person name="Comeron J.M."/>
            <person name="Costello J.C."/>
            <person name="Coyne J.A."/>
            <person name="Daub J."/>
            <person name="David R.G."/>
            <person name="Delcher A.L."/>
            <person name="Delehaunty K."/>
            <person name="Do C.B."/>
            <person name="Ebling H."/>
            <person name="Edwards K."/>
            <person name="Eickbush T."/>
            <person name="Evans J.D."/>
            <person name="Filipski A."/>
            <person name="Findeiss S."/>
            <person name="Freyhult E."/>
            <person name="Fulton L."/>
            <person name="Fulton R."/>
            <person name="Garcia A.C."/>
            <person name="Gardiner A."/>
            <person name="Garfield D.A."/>
            <person name="Garvin B.E."/>
            <person name="Gibson G."/>
            <person name="Gilbert D."/>
            <person name="Gnerre S."/>
            <person name="Godfrey J."/>
            <person name="Good R."/>
            <person name="Gotea V."/>
            <person name="Gravely B."/>
            <person name="Greenberg A.J."/>
            <person name="Griffiths-Jones S."/>
            <person name="Gross S."/>
            <person name="Guigo R."/>
            <person name="Gustafson E.A."/>
            <person name="Haerty W."/>
            <person name="Hahn M.W."/>
            <person name="Halligan D.L."/>
            <person name="Halpern A.L."/>
            <person name="Halter G.M."/>
            <person name="Han M.V."/>
            <person name="Heger A."/>
            <person name="Hillier L."/>
            <person name="Hinrichs A.S."/>
            <person name="Holmes I."/>
            <person name="Hoskins R.A."/>
            <person name="Hubisz M.J."/>
            <person name="Hultmark D."/>
            <person name="Huntley M.A."/>
            <person name="Jaffe D.B."/>
            <person name="Jagadeeshan S."/>
            <person name="Jeck W.R."/>
            <person name="Johnson J."/>
            <person name="Jones C.D."/>
            <person name="Jordan W.C."/>
            <person name="Karpen G.H."/>
            <person name="Kataoka E."/>
            <person name="Keightley P.D."/>
            <person name="Kheradpour P."/>
            <person name="Kirkness E.F."/>
            <person name="Koerich L.B."/>
            <person name="Kristiansen K."/>
            <person name="Kudrna D."/>
            <person name="Kulathinal R.J."/>
            <person name="Kumar S."/>
            <person name="Kwok R."/>
            <person name="Lander E."/>
            <person name="Langley C.H."/>
            <person name="Lapoint R."/>
            <person name="Lazzaro B.P."/>
            <person name="Lee S.J."/>
            <person name="Levesque L."/>
            <person name="Li R."/>
            <person name="Lin C.F."/>
            <person name="Lin M.F."/>
            <person name="Lindblad-Toh K."/>
            <person name="Llopart A."/>
            <person name="Long M."/>
            <person name="Low L."/>
            <person name="Lozovsky E."/>
            <person name="Lu J."/>
            <person name="Luo M."/>
            <person name="Machado C.A."/>
            <person name="Makalowski W."/>
            <person name="Marzo M."/>
            <person name="Matsuda M."/>
            <person name="Matzkin L."/>
            <person name="McAllister B."/>
            <person name="McBride C.S."/>
            <person name="McKernan B."/>
            <person name="McKernan K."/>
            <person name="Mendez-Lago M."/>
            <person name="Minx P."/>
            <person name="Mollenhauer M.U."/>
            <person name="Montooth K."/>
            <person name="Mount S.M."/>
            <person name="Mu X."/>
            <person name="Myers E."/>
            <person name="Negre B."/>
            <person name="Newfeld S."/>
            <person name="Nielsen R."/>
            <person name="Noor M.A."/>
            <person name="O'Grady P."/>
            <person name="Pachter L."/>
            <person name="Papaceit M."/>
            <person name="Parisi M.J."/>
            <person name="Parisi M."/>
            <person name="Parts L."/>
            <person name="Pedersen J.S."/>
            <person name="Pesole G."/>
            <person name="Phillippy A.M."/>
            <person name="Ponting C.P."/>
            <person name="Pop M."/>
            <person name="Porcelli D."/>
            <person name="Powell J.R."/>
            <person name="Prohaska S."/>
            <person name="Pruitt K."/>
            <person name="Puig M."/>
            <person name="Quesneville H."/>
            <person name="Ram K.R."/>
            <person name="Rand D."/>
            <person name="Rasmussen M.D."/>
            <person name="Reed L.K."/>
            <person name="Reenan R."/>
            <person name="Reily A."/>
            <person name="Remington K.A."/>
            <person name="Rieger T.T."/>
            <person name="Ritchie M.G."/>
            <person name="Robin C."/>
            <person name="Rogers Y.H."/>
            <person name="Rohde C."/>
            <person name="Rozas J."/>
            <person name="Rubenfield M.J."/>
            <person name="Ruiz A."/>
            <person name="Russo S."/>
            <person name="Salzberg S.L."/>
            <person name="Sanchez-Gracia A."/>
            <person name="Saranga D.J."/>
            <person name="Sato H."/>
            <person name="Schaeffer S.W."/>
            <person name="Schatz M.C."/>
            <person name="Schlenke T."/>
            <person name="Schwartz R."/>
            <person name="Segarra C."/>
            <person name="Singh R.S."/>
            <person name="Sirot L."/>
            <person name="Sirota M."/>
            <person name="Sisneros N.B."/>
            <person name="Smith C.D."/>
            <person name="Smith T.F."/>
            <person name="Spieth J."/>
            <person name="Stage D.E."/>
            <person name="Stark A."/>
            <person name="Stephan W."/>
            <person name="Strausberg R.L."/>
            <person name="Strempel S."/>
            <person name="Sturgill D."/>
            <person name="Sutton G."/>
            <person name="Sutton G.G."/>
            <person name="Tao W."/>
            <person name="Teichmann S."/>
            <person name="Tobari Y.N."/>
            <person name="Tomimura Y."/>
            <person name="Tsolas J.M."/>
            <person name="Valente V.L."/>
            <person name="Venter E."/>
            <person name="Venter J.C."/>
            <person name="Vicario S."/>
            <person name="Vieira F.G."/>
            <person name="Vilella A.J."/>
            <person name="Villasante A."/>
            <person name="Walenz B."/>
            <person name="Wang J."/>
            <person name="Wasserman M."/>
            <person name="Watts T."/>
            <person name="Wilson D."/>
            <person name="Wilson R.K."/>
            <person name="Wing R.A."/>
            <person name="Wolfner M.F."/>
            <person name="Wong A."/>
            <person name="Wong G.K."/>
            <person name="Wu C.I."/>
            <person name="Wu G."/>
            <person name="Yamamoto D."/>
            <person name="Yang H.P."/>
            <person name="Yang S.P."/>
            <person name="Yorke J.A."/>
            <person name="Yoshida K."/>
            <person name="Zdobnov E."/>
            <person name="Zhang P."/>
            <person name="Zhang Y."/>
            <person name="Zimin A.V."/>
            <person name="Baldwin J."/>
            <person name="Abdouelleil A."/>
            <person name="Abdulkadir J."/>
            <person name="Abebe A."/>
            <person name="Abera B."/>
            <person name="Abreu J."/>
            <person name="Acer S.C."/>
            <person name="Aftuck L."/>
            <person name="Alexander A."/>
            <person name="An P."/>
            <person name="Anderson E."/>
            <person name="Anderson S."/>
            <person name="Arachi H."/>
            <person name="Azer M."/>
            <person name="Bachantsang P."/>
            <person name="Barry A."/>
            <person name="Bayul T."/>
            <person name="Berlin A."/>
            <person name="Bessette D."/>
            <person name="Bloom T."/>
            <person name="Blye J."/>
            <person name="Boguslavskiy L."/>
            <person name="Bonnet C."/>
            <person name="Boukhgalter B."/>
            <person name="Bourzgui I."/>
            <person name="Brown A."/>
            <person name="Cahill P."/>
            <person name="Channer S."/>
            <person name="Cheshatsang Y."/>
            <person name="Chuda L."/>
            <person name="Citroen M."/>
            <person name="Collymore A."/>
            <person name="Cooke P."/>
            <person name="Costello M."/>
            <person name="D'Aco K."/>
            <person name="Daza R."/>
            <person name="De Haan G."/>
            <person name="DeGray S."/>
            <person name="DeMaso C."/>
            <person name="Dhargay N."/>
            <person name="Dooley K."/>
            <person name="Dooley E."/>
            <person name="Doricent M."/>
            <person name="Dorje P."/>
            <person name="Dorjee K."/>
            <person name="Dupes A."/>
            <person name="Elong R."/>
            <person name="Falk J."/>
            <person name="Farina A."/>
            <person name="Faro S."/>
            <person name="Ferguson D."/>
            <person name="Fisher S."/>
            <person name="Foley C.D."/>
            <person name="Franke A."/>
            <person name="Friedrich D."/>
            <person name="Gadbois L."/>
            <person name="Gearin G."/>
            <person name="Gearin C.R."/>
            <person name="Giannoukos G."/>
            <person name="Goode T."/>
            <person name="Graham J."/>
            <person name="Grandbois E."/>
            <person name="Grewal S."/>
            <person name="Gyaltsen K."/>
            <person name="Hafez N."/>
            <person name="Hagos B."/>
            <person name="Hall J."/>
            <person name="Henson C."/>
            <person name="Hollinger A."/>
            <person name="Honan T."/>
            <person name="Huard M.D."/>
            <person name="Hughes L."/>
            <person name="Hurhula B."/>
            <person name="Husby M.E."/>
            <person name="Kamat A."/>
            <person name="Kanga B."/>
            <person name="Kashin S."/>
            <person name="Khazanovich D."/>
            <person name="Kisner P."/>
            <person name="Lance K."/>
            <person name="Lara M."/>
            <person name="Lee W."/>
            <person name="Lennon N."/>
            <person name="Letendre F."/>
            <person name="LeVine R."/>
            <person name="Lipovsky A."/>
            <person name="Liu X."/>
            <person name="Liu J."/>
            <person name="Liu S."/>
            <person name="Lokyitsang T."/>
            <person name="Lokyitsang Y."/>
            <person name="Lubonja R."/>
            <person name="Lui A."/>
            <person name="MacDonald P."/>
            <person name="Magnisalis V."/>
            <person name="Maru K."/>
            <person name="Matthews C."/>
            <person name="McCusker W."/>
            <person name="McDonough S."/>
            <person name="Mehta T."/>
            <person name="Meldrim J."/>
            <person name="Meneus L."/>
            <person name="Mihai O."/>
            <person name="Mihalev A."/>
            <person name="Mihova T."/>
            <person name="Mittelman R."/>
            <person name="Mlenga V."/>
            <person name="Montmayeur A."/>
            <person name="Mulrain L."/>
            <person name="Navidi A."/>
            <person name="Naylor J."/>
            <person name="Negash T."/>
            <person name="Nguyen T."/>
            <person name="Nguyen N."/>
            <person name="Nicol R."/>
            <person name="Norbu C."/>
            <person name="Norbu N."/>
            <person name="Novod N."/>
            <person name="O'Neill B."/>
            <person name="Osman S."/>
            <person name="Markiewicz E."/>
            <person name="Oyono O.L."/>
            <person name="Patti C."/>
            <person name="Phunkhang P."/>
            <person name="Pierre F."/>
            <person name="Priest M."/>
            <person name="Raghuraman S."/>
            <person name="Rege F."/>
            <person name="Reyes R."/>
            <person name="Rise C."/>
            <person name="Rogov P."/>
            <person name="Ross K."/>
            <person name="Ryan E."/>
            <person name="Settipalli S."/>
            <person name="Shea T."/>
            <person name="Sherpa N."/>
            <person name="Shi L."/>
            <person name="Shih D."/>
            <person name="Sparrow T."/>
            <person name="Spaulding J."/>
            <person name="Stalker J."/>
            <person name="Stange-Thomann N."/>
            <person name="Stavropoulos S."/>
            <person name="Stone C."/>
            <person name="Strader C."/>
            <person name="Tesfaye S."/>
            <person name="Thomson T."/>
            <person name="Thoulutsang Y."/>
            <person name="Thoulutsang D."/>
            <person name="Topham K."/>
            <person name="Topping I."/>
            <person name="Tsamla T."/>
            <person name="Vassiliev H."/>
            <person name="Vo A."/>
            <person name="Wangchuk T."/>
            <person name="Wangdi T."/>
            <person name="Weiand M."/>
            <person name="Wilkinson J."/>
            <person name="Wilson A."/>
            <person name="Yadav S."/>
            <person name="Young G."/>
            <person name="Yu Q."/>
            <person name="Zembek L."/>
            <person name="Zhong D."/>
            <person name="Zimmer A."/>
            <person name="Zwirko Z."/>
            <person name="Jaffe D.B."/>
            <person name="Alvarez P."/>
            <person name="Brockman W."/>
            <person name="Butler J."/>
            <person name="Chin C."/>
            <person name="Gnerre S."/>
            <person name="Grabherr M."/>
            <person name="Kleber M."/>
            <person name="Mauceli E."/>
            <person name="MacCallum I."/>
        </authorList>
    </citation>
    <scope>NUCLEOTIDE SEQUENCE [LARGE SCALE GENOMIC DNA]</scope>
    <source>
        <strain evidence="2">white501</strain>
    </source>
</reference>
<evidence type="ECO:0000313" key="1">
    <source>
        <dbReference type="EMBL" id="EDX13483.1"/>
    </source>
</evidence>
<gene>
    <name evidence="1" type="primary">Dsim\GD18696</name>
    <name evidence="1" type="ORF">Dsim_GD18696</name>
</gene>
<dbReference type="AlphaFoldDB" id="B4QV77"/>